<protein>
    <submittedName>
        <fullName evidence="2">Uncharacterized protein</fullName>
    </submittedName>
</protein>
<organism evidence="2 3">
    <name type="scientific">Protopolystoma xenopodis</name>
    <dbReference type="NCBI Taxonomy" id="117903"/>
    <lineage>
        <taxon>Eukaryota</taxon>
        <taxon>Metazoa</taxon>
        <taxon>Spiralia</taxon>
        <taxon>Lophotrochozoa</taxon>
        <taxon>Platyhelminthes</taxon>
        <taxon>Monogenea</taxon>
        <taxon>Polyopisthocotylea</taxon>
        <taxon>Polystomatidea</taxon>
        <taxon>Polystomatidae</taxon>
        <taxon>Protopolystoma</taxon>
    </lineage>
</organism>
<gene>
    <name evidence="2" type="ORF">PXEA_LOCUS36140</name>
</gene>
<evidence type="ECO:0000313" key="2">
    <source>
        <dbReference type="EMBL" id="VEL42700.1"/>
    </source>
</evidence>
<name>A0A3S5FH73_9PLAT</name>
<reference evidence="2" key="1">
    <citation type="submission" date="2018-11" db="EMBL/GenBank/DDBJ databases">
        <authorList>
            <consortium name="Pathogen Informatics"/>
        </authorList>
    </citation>
    <scope>NUCLEOTIDE SEQUENCE</scope>
</reference>
<sequence>MSPGSSEWWDAAPPSTGFHSTPRRPSFDFRCDQPMNSFQPTVASACKLDDSAGQASAAGANGKPSNGTIAGASGTPSSGLQRSFRDRLRSEIGSFHDAVADSNSPHRRVGHRNPIRYRAVHVVVTLERGLARLERRTGPVKGTRRLVMRFHGETDAGCNGSWSDRRLELGLLRLLGLGLKGTRKGALCTVSSAFVVLSTVTVRR</sequence>
<feature type="compositionally biased region" description="Polar residues" evidence="1">
    <location>
        <begin position="63"/>
        <end position="81"/>
    </location>
</feature>
<keyword evidence="3" id="KW-1185">Reference proteome</keyword>
<evidence type="ECO:0000256" key="1">
    <source>
        <dbReference type="SAM" id="MobiDB-lite"/>
    </source>
</evidence>
<feature type="non-terminal residue" evidence="2">
    <location>
        <position position="204"/>
    </location>
</feature>
<feature type="region of interest" description="Disordered" evidence="1">
    <location>
        <begin position="1"/>
        <end position="32"/>
    </location>
</feature>
<accession>A0A3S5FH73</accession>
<comment type="caution">
    <text evidence="2">The sequence shown here is derived from an EMBL/GenBank/DDBJ whole genome shotgun (WGS) entry which is preliminary data.</text>
</comment>
<evidence type="ECO:0000313" key="3">
    <source>
        <dbReference type="Proteomes" id="UP000784294"/>
    </source>
</evidence>
<dbReference type="EMBL" id="CAAALY010275954">
    <property type="protein sequence ID" value="VEL42700.1"/>
    <property type="molecule type" value="Genomic_DNA"/>
</dbReference>
<feature type="region of interest" description="Disordered" evidence="1">
    <location>
        <begin position="54"/>
        <end position="81"/>
    </location>
</feature>
<dbReference type="Proteomes" id="UP000784294">
    <property type="component" value="Unassembled WGS sequence"/>
</dbReference>
<dbReference type="AlphaFoldDB" id="A0A3S5FH73"/>
<proteinExistence type="predicted"/>